<dbReference type="EMBL" id="CP025938">
    <property type="protein sequence ID" value="AUS04721.1"/>
    <property type="molecule type" value="Genomic_DNA"/>
</dbReference>
<organism evidence="1 2">
    <name type="scientific">Pseudotamlana carrageenivorans</name>
    <dbReference type="NCBI Taxonomy" id="2069432"/>
    <lineage>
        <taxon>Bacteria</taxon>
        <taxon>Pseudomonadati</taxon>
        <taxon>Bacteroidota</taxon>
        <taxon>Flavobacteriia</taxon>
        <taxon>Flavobacteriales</taxon>
        <taxon>Flavobacteriaceae</taxon>
        <taxon>Pseudotamlana</taxon>
    </lineage>
</organism>
<dbReference type="OrthoDB" id="1274930at2"/>
<protein>
    <submittedName>
        <fullName evidence="1">Uncharacterized protein</fullName>
    </submittedName>
</protein>
<sequence length="190" mass="21657">MTQLKLILTLTFLVALGCKVQQCIVPLEEFWIKGGEFIEENDCYAKDVNDILGKYVGVWRGDYNNKSYEFMIAKETDNKFVSDFKIDILLMKYLIKDSSGRTIENTTLLPDDDSLVIWGMYPSRYNKAYTLYYNGKNTECGQSGVVFIYSSGDGKMTLSLVPSRELINSEECVGRVVQILPTNTMMLTKQ</sequence>
<reference evidence="2" key="1">
    <citation type="submission" date="2018-01" db="EMBL/GenBank/DDBJ databases">
        <title>Complete genome of Tamlana sp. UJ94.</title>
        <authorList>
            <person name="Jung J."/>
            <person name="Chung D."/>
            <person name="Bae S.S."/>
            <person name="Baek K."/>
        </authorList>
    </citation>
    <scope>NUCLEOTIDE SEQUENCE [LARGE SCALE GENOMIC DNA]</scope>
    <source>
        <strain evidence="2">UJ94</strain>
    </source>
</reference>
<evidence type="ECO:0000313" key="2">
    <source>
        <dbReference type="Proteomes" id="UP000236592"/>
    </source>
</evidence>
<dbReference type="AlphaFoldDB" id="A0A2I7SFP2"/>
<dbReference type="PROSITE" id="PS51257">
    <property type="entry name" value="PROKAR_LIPOPROTEIN"/>
    <property type="match status" value="1"/>
</dbReference>
<accession>A0A2I7SFP2</accession>
<gene>
    <name evidence="1" type="ORF">C1A40_04180</name>
</gene>
<dbReference type="RefSeq" id="WP_102994800.1">
    <property type="nucleotide sequence ID" value="NZ_CP025938.1"/>
</dbReference>
<proteinExistence type="predicted"/>
<evidence type="ECO:0000313" key="1">
    <source>
        <dbReference type="EMBL" id="AUS04721.1"/>
    </source>
</evidence>
<keyword evidence="2" id="KW-1185">Reference proteome</keyword>
<dbReference type="Proteomes" id="UP000236592">
    <property type="component" value="Chromosome"/>
</dbReference>
<dbReference type="KEGG" id="taj:C1A40_04180"/>
<name>A0A2I7SFP2_9FLAO</name>